<feature type="signal peptide" evidence="3">
    <location>
        <begin position="1"/>
        <end position="19"/>
    </location>
</feature>
<dbReference type="PANTHER" id="PTHR32305">
    <property type="match status" value="1"/>
</dbReference>
<dbReference type="InterPro" id="IPR031325">
    <property type="entry name" value="RHS_repeat"/>
</dbReference>
<keyword evidence="1" id="KW-0677">Repeat</keyword>
<dbReference type="Pfam" id="PF25023">
    <property type="entry name" value="TEN_YD-shell"/>
    <property type="match status" value="1"/>
</dbReference>
<protein>
    <recommendedName>
        <fullName evidence="4">Teneurin-like YD-shell domain-containing protein</fullName>
    </recommendedName>
</protein>
<dbReference type="RefSeq" id="WP_263126268.1">
    <property type="nucleotide sequence ID" value="NZ_CP106753.1"/>
</dbReference>
<dbReference type="Pfam" id="PF05593">
    <property type="entry name" value="RHS_repeat"/>
    <property type="match status" value="3"/>
</dbReference>
<dbReference type="InterPro" id="IPR006530">
    <property type="entry name" value="YD"/>
</dbReference>
<dbReference type="Gene3D" id="2.180.10.10">
    <property type="entry name" value="RHS repeat-associated core"/>
    <property type="match status" value="3"/>
</dbReference>
<evidence type="ECO:0000256" key="1">
    <source>
        <dbReference type="ARBA" id="ARBA00022737"/>
    </source>
</evidence>
<dbReference type="PANTHER" id="PTHR32305:SF15">
    <property type="entry name" value="PROTEIN RHSA-RELATED"/>
    <property type="match status" value="1"/>
</dbReference>
<feature type="chain" id="PRO_5047194371" description="Teneurin-like YD-shell domain-containing protein" evidence="3">
    <location>
        <begin position="20"/>
        <end position="1686"/>
    </location>
</feature>
<name>A0ABY6DR63_9NEIS</name>
<reference evidence="5" key="1">
    <citation type="submission" date="2022-10" db="EMBL/GenBank/DDBJ databases">
        <title>Chitiniphilus purpureus sp. nov., a novel chitin-degrading bacterium isolated from crawfish pond sediment.</title>
        <authorList>
            <person name="Li K."/>
        </authorList>
    </citation>
    <scope>NUCLEOTIDE SEQUENCE</scope>
    <source>
        <strain evidence="5">CD1</strain>
    </source>
</reference>
<dbReference type="InterPro" id="IPR056823">
    <property type="entry name" value="TEN-like_YD-shell"/>
</dbReference>
<evidence type="ECO:0000313" key="6">
    <source>
        <dbReference type="Proteomes" id="UP001061302"/>
    </source>
</evidence>
<feature type="domain" description="Teneurin-like YD-shell" evidence="4">
    <location>
        <begin position="1222"/>
        <end position="1500"/>
    </location>
</feature>
<dbReference type="InterPro" id="IPR050708">
    <property type="entry name" value="T6SS_VgrG/RHS"/>
</dbReference>
<dbReference type="EMBL" id="CP106753">
    <property type="protein sequence ID" value="UXY16859.1"/>
    <property type="molecule type" value="Genomic_DNA"/>
</dbReference>
<evidence type="ECO:0000313" key="5">
    <source>
        <dbReference type="EMBL" id="UXY16859.1"/>
    </source>
</evidence>
<evidence type="ECO:0000259" key="4">
    <source>
        <dbReference type="Pfam" id="PF25023"/>
    </source>
</evidence>
<evidence type="ECO:0000256" key="2">
    <source>
        <dbReference type="SAM" id="MobiDB-lite"/>
    </source>
</evidence>
<dbReference type="InterPro" id="IPR022385">
    <property type="entry name" value="Rhs_assc_core"/>
</dbReference>
<dbReference type="NCBIfam" id="TIGR03696">
    <property type="entry name" value="Rhs_assc_core"/>
    <property type="match status" value="1"/>
</dbReference>
<sequence>MTPCLPLLRGLAMAAAVFAIPAAGAPTTVAGGLLPVTALDHYSEDNAASRRGSEGQAIDEIDVLTGGVRLSLPLFTLPGAGDSLQLFWQHNTLEPFTEPIHGVRVRGNNAPSQSRPPTYTLELPDGSTQLFHAAPQLGTHLYRTASNWLLSAYTGMGGITQAQWLKSPDGTVYTLDVVQRDVKRVYAAAIDPQVFAAPRGFDPRKQAFAKGAGGAFNYHLPSASVDANGNRVTYSYQDELLTGMYAADGRRIEIAWNRLQQRPTLVTSGGRRWQIDYVGETFSSGLVPLDGTVVLTQPDNQTWHLQWTNWEVFMADHAWNRSSYPLFRSVRYPTGGVTEFAYTRFVAGAIEQLPCAGSECNPTPWEPYFREKSRPALARKTTSDGGSWVYHHYHDLAQHGVLSIVPTRNSPTPPGNQGAFSNIRQVTAPSGVTRYTFFTPYDIRNCAQDVWQSGLLLEKDVAGLHTERYAWRKAVIGPQPVFFNEHYCTAADSAVPLLADQTITRNGKVFHTRYSGHDPYGRVGLIVETGDAGNPRVTRRSYLTDTGRWLMDQVRSETVHASETAPAFSSLSRDYDALGNLLRETRDGVVRSFTYQADGQLASATDPRGFTTRYSNYHRGLPRTEVRPVATGVVNAACPLGSDLTLTRTVDDYGNVTSLTNGRRLTTGYQYDAMNRLIAITPPQGAATQISWQATGRTLTRGSYSDSQSWDGFGRPVASTVNGITVTRRFDAAGRQTFESHPNQSVGDSTAYDALNRVTQVTHADGTYRSYGYSGSAVAEVNARGYQTSSFYQAFGDPDDKALIKVVPPVAEAVTEIERDLLGKVRTVRQNGVTRSWGYDSRHYLVSRTDPETGTTVLGRDAAGNLISSKVGSQGQVNYGYDAQQRLVTVSYSDGSAESVCRRYDGNGNLIGLETGTVKRSQAFDANDNLTTETLVAAGRTLTLQHEYDAHDARSAVVYPSNRRVDLAPDAFGRPTRLGEVVPLLQYNARHQLVRWQGANGRQDHTEFNARGWPVAHRVIPAQAQIPPQPVAPAPVAAPGAPPVAPAQPAQPGVPEPNEVNADQGCRAAYPEPQGSSDGAERARFEWRRNQYEPCVANWQAKGSEWRSGNGACLYKHPKPVCNHSRCHEDSYYQNALRTWSAAVAACTDDWRYRVGVWDSYHAAYATWQGQYAHYQQQQADYTARQQAYARYQADLAAYQQALAAYQQAVAAAQPLIDSRWDYDGNGNVLAITDTAHAAWNRSFGYDGLDRLTVANAPAVWGNGSLGYDGNGNLKHQAFGAWRLDYGYDASQKLKTVTGGRRYTLGYDGWGNVTTRGDGLAYQYDAAGSLRWVNKGAASQIAYTYDGGGTRVLSQGNGLNRLAFSGADGLLYHEIDLATGSSEDFIYHGRSKLADIQGSSTTWYHSDPAGSPLAATNQSGTLLWRTHYRPYGEKLVGATTENTQWFTGKPHEDRIGLSDYGARWYDPVLGRFMAIDPVDWVGRNTIHSFNRYGYANSNPMRFVDPDGRWAEDIFIGVPSLILGMNSFISNASKGKLQEASVDAIGMLADVAGIAAPGVTGGAAFIIGAARSTKNTSMTMSTSRLAHASRHLVDAGIINATKNSKLALEKTAEIVSEITSGTPLAKNYTMKRGGVPVDVYIGKVQDINVAVYVAAKDTDKFKTGELVTTITPSKSQMDSYKNGGKGE</sequence>
<organism evidence="5 6">
    <name type="scientific">Chitiniphilus purpureus</name>
    <dbReference type="NCBI Taxonomy" id="2981137"/>
    <lineage>
        <taxon>Bacteria</taxon>
        <taxon>Pseudomonadati</taxon>
        <taxon>Pseudomonadota</taxon>
        <taxon>Betaproteobacteria</taxon>
        <taxon>Neisseriales</taxon>
        <taxon>Chitinibacteraceae</taxon>
        <taxon>Chitiniphilus</taxon>
    </lineage>
</organism>
<dbReference type="NCBIfam" id="TIGR01643">
    <property type="entry name" value="YD_repeat_2x"/>
    <property type="match status" value="1"/>
</dbReference>
<accession>A0ABY6DR63</accession>
<keyword evidence="3" id="KW-0732">Signal</keyword>
<feature type="region of interest" description="Disordered" evidence="2">
    <location>
        <begin position="1031"/>
        <end position="1054"/>
    </location>
</feature>
<evidence type="ECO:0000256" key="3">
    <source>
        <dbReference type="SAM" id="SignalP"/>
    </source>
</evidence>
<gene>
    <name evidence="5" type="ORF">N8I74_07545</name>
</gene>
<keyword evidence="6" id="KW-1185">Reference proteome</keyword>
<dbReference type="Proteomes" id="UP001061302">
    <property type="component" value="Chromosome"/>
</dbReference>
<proteinExistence type="predicted"/>